<evidence type="ECO:0000313" key="1">
    <source>
        <dbReference type="EMBL" id="KAJ8874661.1"/>
    </source>
</evidence>
<dbReference type="EMBL" id="JARBHB010000010">
    <property type="protein sequence ID" value="KAJ8874661.1"/>
    <property type="molecule type" value="Genomic_DNA"/>
</dbReference>
<gene>
    <name evidence="1" type="ORF">PR048_025527</name>
</gene>
<comment type="caution">
    <text evidence="1">The sequence shown here is derived from an EMBL/GenBank/DDBJ whole genome shotgun (WGS) entry which is preliminary data.</text>
</comment>
<keyword evidence="2" id="KW-1185">Reference proteome</keyword>
<dbReference type="Proteomes" id="UP001159363">
    <property type="component" value="Chromosome 9"/>
</dbReference>
<sequence>MNLFSLSNSTMRAYCSTSQYMLACYTGPVQDPHVLVLLNHEDYFAMVILCSDFYHDRAPYPTFISEFDTSYPPTHPCYSPINAKFISKFKDYCGWNGIIEFIIQRAKLYAYIMKRGKGVQKSIIHGDITIKDYRCIHLDDQLMMVQVNSIRSHHNAVYTEYGNRNYRGAASLVGFHALLSVHITNSSFVVVSKSLSSVPLLTPLRLPHSARWPPQTIADSPAVACIYRVVGHRPVISLNAALCQGHACHPPHSSASPGVERVDTVTPTRPQLSIISSATRASDGAASWSNHSVWGVGPRDSRMTHCYLIPPNHSADQGELEEGEGKIQTLAGGSGFVPRIGLPYNRDKIGHSLWTDARNRLSSHPSATTDWWHTPSYQMTMQNTRFALRLSGHTHTHVAINSATFTQRLCTINWEHFRNQHEIARTEAPSRFSEAALEALWPSSQVMLMEAVSSLSSEAVLEVKIIIARDGTEGSIIALIGGGPGGGIGDADGIIALAEAGGIIAGGSIGGGGVARAGGIIAGDGVVDGVVSDNS</sequence>
<protein>
    <submittedName>
        <fullName evidence="1">Uncharacterized protein</fullName>
    </submittedName>
</protein>
<reference evidence="1 2" key="1">
    <citation type="submission" date="2023-02" db="EMBL/GenBank/DDBJ databases">
        <title>LHISI_Scaffold_Assembly.</title>
        <authorList>
            <person name="Stuart O.P."/>
            <person name="Cleave R."/>
            <person name="Magrath M.J.L."/>
            <person name="Mikheyev A.S."/>
        </authorList>
    </citation>
    <scope>NUCLEOTIDE SEQUENCE [LARGE SCALE GENOMIC DNA]</scope>
    <source>
        <strain evidence="1">Daus_M_001</strain>
        <tissue evidence="1">Leg muscle</tissue>
    </source>
</reference>
<proteinExistence type="predicted"/>
<accession>A0ABQ9GRK5</accession>
<evidence type="ECO:0000313" key="2">
    <source>
        <dbReference type="Proteomes" id="UP001159363"/>
    </source>
</evidence>
<name>A0ABQ9GRK5_9NEOP</name>
<organism evidence="1 2">
    <name type="scientific">Dryococelus australis</name>
    <dbReference type="NCBI Taxonomy" id="614101"/>
    <lineage>
        <taxon>Eukaryota</taxon>
        <taxon>Metazoa</taxon>
        <taxon>Ecdysozoa</taxon>
        <taxon>Arthropoda</taxon>
        <taxon>Hexapoda</taxon>
        <taxon>Insecta</taxon>
        <taxon>Pterygota</taxon>
        <taxon>Neoptera</taxon>
        <taxon>Polyneoptera</taxon>
        <taxon>Phasmatodea</taxon>
        <taxon>Verophasmatodea</taxon>
        <taxon>Anareolatae</taxon>
        <taxon>Phasmatidae</taxon>
        <taxon>Eurycanthinae</taxon>
        <taxon>Dryococelus</taxon>
    </lineage>
</organism>